<dbReference type="PANTHER" id="PTHR28142">
    <property type="entry name" value="MITOCHONDRIAL INNER MEMBRANE I-AAA PROTEASE SUPERCOMPLEX SUBUNIT MGR3-RELATED"/>
    <property type="match status" value="1"/>
</dbReference>
<reference evidence="2 3" key="1">
    <citation type="submission" date="2015-04" db="EMBL/GenBank/DDBJ databases">
        <title>Complete genome sequence of Schizopora paradoxa KUC8140, a cosmopolitan wood degrader in East Asia.</title>
        <authorList>
            <consortium name="DOE Joint Genome Institute"/>
            <person name="Min B."/>
            <person name="Park H."/>
            <person name="Jang Y."/>
            <person name="Kim J.-J."/>
            <person name="Kim K.H."/>
            <person name="Pangilinan J."/>
            <person name="Lipzen A."/>
            <person name="Riley R."/>
            <person name="Grigoriev I.V."/>
            <person name="Spatafora J.W."/>
            <person name="Choi I.-G."/>
        </authorList>
    </citation>
    <scope>NUCLEOTIDE SEQUENCE [LARGE SCALE GENOMIC DNA]</scope>
    <source>
        <strain evidence="2 3">KUC8140</strain>
    </source>
</reference>
<protein>
    <submittedName>
        <fullName evidence="2">Uncharacterized protein</fullName>
    </submittedName>
</protein>
<evidence type="ECO:0000256" key="1">
    <source>
        <dbReference type="SAM" id="MobiDB-lite"/>
    </source>
</evidence>
<organism evidence="2 3">
    <name type="scientific">Schizopora paradoxa</name>
    <dbReference type="NCBI Taxonomy" id="27342"/>
    <lineage>
        <taxon>Eukaryota</taxon>
        <taxon>Fungi</taxon>
        <taxon>Dikarya</taxon>
        <taxon>Basidiomycota</taxon>
        <taxon>Agaricomycotina</taxon>
        <taxon>Agaricomycetes</taxon>
        <taxon>Hymenochaetales</taxon>
        <taxon>Schizoporaceae</taxon>
        <taxon>Schizopora</taxon>
    </lineage>
</organism>
<dbReference type="Proteomes" id="UP000053477">
    <property type="component" value="Unassembled WGS sequence"/>
</dbReference>
<feature type="compositionally biased region" description="Polar residues" evidence="1">
    <location>
        <begin position="1"/>
        <end position="16"/>
    </location>
</feature>
<evidence type="ECO:0000313" key="2">
    <source>
        <dbReference type="EMBL" id="KLO19403.1"/>
    </source>
</evidence>
<evidence type="ECO:0000313" key="3">
    <source>
        <dbReference type="Proteomes" id="UP000053477"/>
    </source>
</evidence>
<dbReference type="STRING" id="27342.A0A0H2SCG4"/>
<gene>
    <name evidence="2" type="ORF">SCHPADRAFT_935459</name>
</gene>
<proteinExistence type="predicted"/>
<dbReference type="InParanoid" id="A0A0H2SCG4"/>
<feature type="region of interest" description="Disordered" evidence="1">
    <location>
        <begin position="1"/>
        <end position="30"/>
    </location>
</feature>
<dbReference type="InterPro" id="IPR040201">
    <property type="entry name" value="Mrg3-like"/>
</dbReference>
<dbReference type="EMBL" id="KQ085887">
    <property type="protein sequence ID" value="KLO19403.1"/>
    <property type="molecule type" value="Genomic_DNA"/>
</dbReference>
<sequence length="423" mass="47912">MNSHYPKTRNFVSNGSPGPLPRFSSSESESPFRAPRKISTLLWLLAGAGAATYVLYNSYKTSSSRTKWPSEVRSDVRSGLRAKDRKDWKRSQMYLHRAWETIKTLSDEVHAPKPYMKTSDVAIALAQVLEADNKPLEAYGLYTEALQLARPLLKEDSARAFDVSLEGLKAQTSALSLGERERTVAIALKLGEMAEQYGIPAEEKWLKYALSEVMRISRMDDTKDNTMKLLLPSWLSLSKSEIALPIEMLASFYRRQGNLENVMKTYAIAGTMLLMRLQFRRESIEDLCWYVMVCNNAAETAVELSRENIENKTTILEMGAKMASQATINCHQLLHLGKSSTVLREASLCGRAFLLAAYNLSVINSLLDKENCQGEDERRLVEAHGFLEQNFKDELNDPDVQKALKSWRGQRRRLDRNQPVTES</sequence>
<dbReference type="OrthoDB" id="10050400at2759"/>
<feature type="compositionally biased region" description="Low complexity" evidence="1">
    <location>
        <begin position="21"/>
        <end position="30"/>
    </location>
</feature>
<name>A0A0H2SCG4_9AGAM</name>
<dbReference type="PANTHER" id="PTHR28142:SF1">
    <property type="entry name" value="MITOCHONDRIAL INNER MEMBRANE I-AAA PROTEASE SUPERCOMPLEX SUBUNIT MGR3-RELATED"/>
    <property type="match status" value="1"/>
</dbReference>
<dbReference type="AlphaFoldDB" id="A0A0H2SCG4"/>
<accession>A0A0H2SCG4</accession>
<keyword evidence="3" id="KW-1185">Reference proteome</keyword>